<dbReference type="GO" id="GO:0003743">
    <property type="term" value="F:translation initiation factor activity"/>
    <property type="evidence" value="ECO:0007669"/>
    <property type="project" value="UniProtKB-KW"/>
</dbReference>
<dbReference type="InterPro" id="IPR006847">
    <property type="entry name" value="IF2_N"/>
</dbReference>
<dbReference type="Gene3D" id="3.40.50.300">
    <property type="entry name" value="P-loop containing nucleotide triphosphate hydrolases"/>
    <property type="match status" value="1"/>
</dbReference>
<feature type="compositionally biased region" description="Basic and acidic residues" evidence="12">
    <location>
        <begin position="737"/>
        <end position="750"/>
    </location>
</feature>
<evidence type="ECO:0000256" key="2">
    <source>
        <dbReference type="ARBA" id="ARBA00007733"/>
    </source>
</evidence>
<evidence type="ECO:0000259" key="13">
    <source>
        <dbReference type="PROSITE" id="PS51722"/>
    </source>
</evidence>
<evidence type="ECO:0000256" key="6">
    <source>
        <dbReference type="ARBA" id="ARBA00022946"/>
    </source>
</evidence>
<dbReference type="InterPro" id="IPR036925">
    <property type="entry name" value="TIF_IF2_dom3_sf"/>
</dbReference>
<proteinExistence type="inferred from homology"/>
<dbReference type="Pfam" id="PF11987">
    <property type="entry name" value="IF-2"/>
    <property type="match status" value="1"/>
</dbReference>
<dbReference type="InterPro" id="IPR015760">
    <property type="entry name" value="TIF_IF2"/>
</dbReference>
<evidence type="ECO:0000256" key="3">
    <source>
        <dbReference type="ARBA" id="ARBA00022540"/>
    </source>
</evidence>
<keyword evidence="6" id="KW-0809">Transit peptide</keyword>
<dbReference type="Gene3D" id="2.40.30.10">
    <property type="entry name" value="Translation factors"/>
    <property type="match status" value="2"/>
</dbReference>
<gene>
    <name evidence="14" type="primary">IFM1</name>
    <name evidence="14" type="ORF">Cpir12675_005308</name>
</gene>
<dbReference type="PROSITE" id="PS51722">
    <property type="entry name" value="G_TR_2"/>
    <property type="match status" value="1"/>
</dbReference>
<dbReference type="InterPro" id="IPR000178">
    <property type="entry name" value="TF_IF2_bacterial-like"/>
</dbReference>
<keyword evidence="8" id="KW-0342">GTP-binding</keyword>
<dbReference type="InterPro" id="IPR005225">
    <property type="entry name" value="Small_GTP-bd"/>
</dbReference>
<dbReference type="Proteomes" id="UP001583280">
    <property type="component" value="Unassembled WGS sequence"/>
</dbReference>
<keyword evidence="15" id="KW-1185">Reference proteome</keyword>
<dbReference type="InterPro" id="IPR053905">
    <property type="entry name" value="EF-G-like_DII"/>
</dbReference>
<feature type="compositionally biased region" description="Low complexity" evidence="12">
    <location>
        <begin position="327"/>
        <end position="337"/>
    </location>
</feature>
<feature type="compositionally biased region" description="Basic and acidic residues" evidence="12">
    <location>
        <begin position="1150"/>
        <end position="1180"/>
    </location>
</feature>
<evidence type="ECO:0000256" key="8">
    <source>
        <dbReference type="ARBA" id="ARBA00023134"/>
    </source>
</evidence>
<feature type="region of interest" description="Disordered" evidence="12">
    <location>
        <begin position="327"/>
        <end position="382"/>
    </location>
</feature>
<comment type="similarity">
    <text evidence="2">Belongs to the TRAFAC class translation factor GTPase superfamily. Classic translation factor GTPase family. IF-2 subfamily.</text>
</comment>
<dbReference type="EMBL" id="JAWDJO010000177">
    <property type="protein sequence ID" value="KAL1890676.1"/>
    <property type="molecule type" value="Genomic_DNA"/>
</dbReference>
<dbReference type="NCBIfam" id="TIGR00231">
    <property type="entry name" value="small_GTP"/>
    <property type="match status" value="1"/>
</dbReference>
<evidence type="ECO:0000256" key="11">
    <source>
        <dbReference type="SAM" id="Coils"/>
    </source>
</evidence>
<dbReference type="CDD" id="cd01887">
    <property type="entry name" value="IF2_eIF5B"/>
    <property type="match status" value="1"/>
</dbReference>
<dbReference type="NCBIfam" id="TIGR00487">
    <property type="entry name" value="IF-2"/>
    <property type="match status" value="1"/>
</dbReference>
<feature type="compositionally biased region" description="Polar residues" evidence="12">
    <location>
        <begin position="566"/>
        <end position="582"/>
    </location>
</feature>
<dbReference type="Pfam" id="PF04760">
    <property type="entry name" value="IF2_N"/>
    <property type="match status" value="1"/>
</dbReference>
<evidence type="ECO:0000313" key="14">
    <source>
        <dbReference type="EMBL" id="KAL1890676.1"/>
    </source>
</evidence>
<dbReference type="PROSITE" id="PS01176">
    <property type="entry name" value="IF2"/>
    <property type="match status" value="1"/>
</dbReference>
<evidence type="ECO:0000256" key="4">
    <source>
        <dbReference type="ARBA" id="ARBA00022741"/>
    </source>
</evidence>
<dbReference type="PANTHER" id="PTHR43381:SF20">
    <property type="entry name" value="TRANSLATION INITIATION FACTOR IF-2, MITOCHONDRIAL"/>
    <property type="match status" value="1"/>
</dbReference>
<evidence type="ECO:0000313" key="15">
    <source>
        <dbReference type="Proteomes" id="UP001583280"/>
    </source>
</evidence>
<feature type="compositionally biased region" description="Polar residues" evidence="12">
    <location>
        <begin position="420"/>
        <end position="437"/>
    </location>
</feature>
<comment type="subcellular location">
    <subcellularLocation>
        <location evidence="1">Mitochondrion</location>
    </subcellularLocation>
</comment>
<evidence type="ECO:0000256" key="10">
    <source>
        <dbReference type="ARBA" id="ARBA00044200"/>
    </source>
</evidence>
<dbReference type="Gene3D" id="3.40.50.10050">
    <property type="entry name" value="Translation initiation factor IF- 2, domain 3"/>
    <property type="match status" value="1"/>
</dbReference>
<feature type="coiled-coil region" evidence="11">
    <location>
        <begin position="272"/>
        <end position="327"/>
    </location>
</feature>
<evidence type="ECO:0000256" key="7">
    <source>
        <dbReference type="ARBA" id="ARBA00023128"/>
    </source>
</evidence>
<comment type="caution">
    <text evidence="14">The sequence shown here is derived from an EMBL/GenBank/DDBJ whole genome shotgun (WGS) entry which is preliminary data.</text>
</comment>
<accession>A0ABR3YQR1</accession>
<feature type="region of interest" description="Disordered" evidence="12">
    <location>
        <begin position="63"/>
        <end position="123"/>
    </location>
</feature>
<dbReference type="InterPro" id="IPR027417">
    <property type="entry name" value="P-loop_NTPase"/>
</dbReference>
<dbReference type="InterPro" id="IPR000795">
    <property type="entry name" value="T_Tr_GTP-bd_dom"/>
</dbReference>
<evidence type="ECO:0000256" key="1">
    <source>
        <dbReference type="ARBA" id="ARBA00004173"/>
    </source>
</evidence>
<comment type="function">
    <text evidence="9">One of the essential components for the initiation of protein synthesis. Protects formylmethionyl-tRNA from spontaneous hydrolysis and promotes its binding to the 30S ribosomal subunits. Also involved in the hydrolysis of GTP during the formation of the 70S ribosomal complex.</text>
</comment>
<dbReference type="SUPFAM" id="SSF52540">
    <property type="entry name" value="P-loop containing nucleoside triphosphate hydrolases"/>
    <property type="match status" value="1"/>
</dbReference>
<evidence type="ECO:0000256" key="9">
    <source>
        <dbReference type="ARBA" id="ARBA00025162"/>
    </source>
</evidence>
<evidence type="ECO:0000256" key="12">
    <source>
        <dbReference type="SAM" id="MobiDB-lite"/>
    </source>
</evidence>
<keyword evidence="4" id="KW-0547">Nucleotide-binding</keyword>
<evidence type="ECO:0000256" key="5">
    <source>
        <dbReference type="ARBA" id="ARBA00022917"/>
    </source>
</evidence>
<dbReference type="CDD" id="cd03702">
    <property type="entry name" value="IF2_mtIF2_II"/>
    <property type="match status" value="1"/>
</dbReference>
<protein>
    <recommendedName>
        <fullName evidence="10">Translation initiation factor IF-2, mitochondrial</fullName>
    </recommendedName>
</protein>
<sequence>MLRGSLAKHHHGATVHFQHLRALQVQSFSKPPRPVQCFRQFSSSGGDEEVLLPYEIEARKRLRSNTATPPSAVSSEPSAHLPKQTSPVPPIPTPKAESTRQNNSRPSVGLPEQINTTIVPQLQPETLPVTPILDTTESITSSPNLESTAIPATNTPTSNASIALKSRIHSKKPAGFTIRKASNDDEFLLPYEIAARKRIKAAEEKAAAEAARAKAIAKAEATINAKAAAEAKGRAEAKALAQEKERGALRQVAEAKVTNEATAAKLMQEITKQKAKDAEEQTMAEARKVEQRAKAAQENARATSLALAEAKARAAAEAKLIADARARAQARAPPTSATEVESRRLSATGTMPLPIRAAFPASTASTSADRQKPLFSIGRKSGDDEFLLPHERAARDRLRKAQIPESSSALAFTPIPDPTSAPQSSGQATSTPTKTLESPSIPPKSSFIIRKSKPEDDFLLPGEMAARGRLLKANAAALSSDIGTPSPKFPSSPNFRAGRSDLDTFLSSKASAQKPDSEQAARLASHLASMSKNASSKLEEGQDPQSQISRFSNLINNLHSQRQKTTESNDIGNSNKSETTSGQGLGSWGLLMRKRREQGKSQSWAQDKNQHQELRENTHHQSNERRRPDARSQSRGLPVNHAQGRSVDLPKNYAYKEAHSVPETPSQHKDDRDNKSGSNLEALGIVVDTSLPPKDSLEAQIQDPRKKGRKGRHNSAEEDEENRKHDSPAKKNKKKRSDMEYDKHGRQLHDEDPDAKAWSAEDERLFEERRRRKDERKAEKEAAKKAALEAEANKVKTIYLPEFISVSALAQALSVKIQEFLDILLEYGFEDMTEDTIMTGETAALIAQEFGLEAEVDDGQARDVRVRPPPEDISALPPRAPVVTIMGHVDHGKTTLLDWLRQSSIAAQEHGGITQHIGAFVVKMKSGKQITFLDTPGHAAFLSMRKRGANATDIIILVVAADDSVKPQTLEALKHAREAQVPIIVAITKCDKPDARIDVVKSDLSRHEIEIEDYGGDVQVVPVSGKTGQGMDLLEENIITLAEMLDMRAELDGMVEGWVLEANIKSVGKAATVLVKRGTLRVGDCVVAGHTWARVRALRDEAGQELKEAGPGTPVEILGWRDLPQAGDRIIQAPDEAKARTAVNYRLEMREREEGQSQLAESERKKKEALVADEAKKAADENGEDAGEEKKGPQIVNFIVRGDVVGSVEAVAATILEIGNHEVQPRILRQAAGNISEFDIEYAAISGSIIISFNNPSLGHIKRLASEQDVRIVEHSVIYTVADDVKTILSKKLDDKITHRVIGEAEVSKVFSINVKRRIYRNIAGCKVRNGIFKRNDLVRIFRKKELLYEGKMSELKHGKRDVMEMRVGTECGVSFEDFQDFEAGDTIQTCEEVRTKRSL</sequence>
<organism evidence="14 15">
    <name type="scientific">Ceratocystis pirilliformis</name>
    <dbReference type="NCBI Taxonomy" id="259994"/>
    <lineage>
        <taxon>Eukaryota</taxon>
        <taxon>Fungi</taxon>
        <taxon>Dikarya</taxon>
        <taxon>Ascomycota</taxon>
        <taxon>Pezizomycotina</taxon>
        <taxon>Sordariomycetes</taxon>
        <taxon>Hypocreomycetidae</taxon>
        <taxon>Microascales</taxon>
        <taxon>Ceratocystidaceae</taxon>
        <taxon>Ceratocystis</taxon>
    </lineage>
</organism>
<keyword evidence="7" id="KW-0496">Mitochondrion</keyword>
<feature type="compositionally biased region" description="Basic and acidic residues" evidence="12">
    <location>
        <begin position="608"/>
        <end position="632"/>
    </location>
</feature>
<feature type="compositionally biased region" description="Polar residues" evidence="12">
    <location>
        <begin position="64"/>
        <end position="77"/>
    </location>
</feature>
<dbReference type="Pfam" id="PF00009">
    <property type="entry name" value="GTP_EFTU"/>
    <property type="match status" value="1"/>
</dbReference>
<keyword evidence="11" id="KW-0175">Coiled coil</keyword>
<keyword evidence="5" id="KW-0648">Protein biosynthesis</keyword>
<dbReference type="CDD" id="cd03692">
    <property type="entry name" value="mtIF2_IVc"/>
    <property type="match status" value="1"/>
</dbReference>
<dbReference type="PANTHER" id="PTHR43381">
    <property type="entry name" value="TRANSLATION INITIATION FACTOR IF-2-RELATED"/>
    <property type="match status" value="1"/>
</dbReference>
<dbReference type="SUPFAM" id="SSF50447">
    <property type="entry name" value="Translation proteins"/>
    <property type="match status" value="2"/>
</dbReference>
<reference evidence="14 15" key="1">
    <citation type="journal article" date="2024" name="IMA Fungus">
        <title>IMA Genome - F19 : A genome assembly and annotation guide to empower mycologists, including annotated draft genome sequences of Ceratocystis pirilliformis, Diaporthe australafricana, Fusarium ophioides, Paecilomyces lecythidis, and Sporothrix stenoceras.</title>
        <authorList>
            <person name="Aylward J."/>
            <person name="Wilson A.M."/>
            <person name="Visagie C.M."/>
            <person name="Spraker J."/>
            <person name="Barnes I."/>
            <person name="Buitendag C."/>
            <person name="Ceriani C."/>
            <person name="Del Mar Angel L."/>
            <person name="du Plessis D."/>
            <person name="Fuchs T."/>
            <person name="Gasser K."/>
            <person name="Kramer D."/>
            <person name="Li W."/>
            <person name="Munsamy K."/>
            <person name="Piso A."/>
            <person name="Price J.L."/>
            <person name="Sonnekus B."/>
            <person name="Thomas C."/>
            <person name="van der Nest A."/>
            <person name="van Dijk A."/>
            <person name="van Heerden A."/>
            <person name="van Vuuren N."/>
            <person name="Yilmaz N."/>
            <person name="Duong T.A."/>
            <person name="van der Merwe N.A."/>
            <person name="Wingfield M.J."/>
            <person name="Wingfield B.D."/>
        </authorList>
    </citation>
    <scope>NUCLEOTIDE SEQUENCE [LARGE SCALE GENOMIC DNA]</scope>
    <source>
        <strain evidence="14 15">CMW 12675</strain>
    </source>
</reference>
<name>A0ABR3YQR1_9PEZI</name>
<dbReference type="SUPFAM" id="SSF52156">
    <property type="entry name" value="Initiation factor IF2/eIF5b, domain 3"/>
    <property type="match status" value="1"/>
</dbReference>
<dbReference type="InterPro" id="IPR009000">
    <property type="entry name" value="Transl_B-barrel_sf"/>
</dbReference>
<feature type="compositionally biased region" description="Basic and acidic residues" evidence="12">
    <location>
        <begin position="654"/>
        <end position="675"/>
    </location>
</feature>
<keyword evidence="3 14" id="KW-0396">Initiation factor</keyword>
<feature type="compositionally biased region" description="Polar residues" evidence="12">
    <location>
        <begin position="113"/>
        <end position="123"/>
    </location>
</feature>
<feature type="domain" description="Tr-type G" evidence="13">
    <location>
        <begin position="878"/>
        <end position="1048"/>
    </location>
</feature>
<dbReference type="InterPro" id="IPR044145">
    <property type="entry name" value="IF2_II"/>
</dbReference>
<dbReference type="InterPro" id="IPR023115">
    <property type="entry name" value="TIF_IF2_dom3"/>
</dbReference>
<dbReference type="Pfam" id="PF22042">
    <property type="entry name" value="EF-G_D2"/>
    <property type="match status" value="1"/>
</dbReference>
<feature type="region of interest" description="Disordered" evidence="12">
    <location>
        <begin position="560"/>
        <end position="759"/>
    </location>
</feature>
<feature type="region of interest" description="Disordered" evidence="12">
    <location>
        <begin position="509"/>
        <end position="547"/>
    </location>
</feature>
<dbReference type="HAMAP" id="MF_00100_B">
    <property type="entry name" value="IF_2_B"/>
    <property type="match status" value="1"/>
</dbReference>
<feature type="region of interest" description="Disordered" evidence="12">
    <location>
        <begin position="1150"/>
        <end position="1189"/>
    </location>
</feature>
<feature type="region of interest" description="Disordered" evidence="12">
    <location>
        <begin position="397"/>
        <end position="448"/>
    </location>
</feature>